<dbReference type="SUPFAM" id="SSF143100">
    <property type="entry name" value="TTHA1013/TTHA0281-like"/>
    <property type="match status" value="1"/>
</dbReference>
<name>A0A0R2N8N2_9LACO</name>
<keyword evidence="2" id="KW-1185">Reference proteome</keyword>
<protein>
    <recommendedName>
        <fullName evidence="3">HicB-like antitoxin of toxin-antitoxin system domain-containing protein</fullName>
    </recommendedName>
</protein>
<evidence type="ECO:0000313" key="1">
    <source>
        <dbReference type="EMBL" id="KRO22190.1"/>
    </source>
</evidence>
<evidence type="ECO:0000313" key="2">
    <source>
        <dbReference type="Proteomes" id="UP000050920"/>
    </source>
</evidence>
<comment type="caution">
    <text evidence="1">The sequence shown here is derived from an EMBL/GenBank/DDBJ whole genome shotgun (WGS) entry which is preliminary data.</text>
</comment>
<dbReference type="Proteomes" id="UP000050920">
    <property type="component" value="Unassembled WGS sequence"/>
</dbReference>
<dbReference type="EMBL" id="AYGX02000178">
    <property type="protein sequence ID" value="KRO22190.1"/>
    <property type="molecule type" value="Genomic_DNA"/>
</dbReference>
<dbReference type="AlphaFoldDB" id="A0A0R2N8N2"/>
<organism evidence="1 2">
    <name type="scientific">Lactiplantibacillus fabifermentans DSM 21115</name>
    <dbReference type="NCBI Taxonomy" id="1413187"/>
    <lineage>
        <taxon>Bacteria</taxon>
        <taxon>Bacillati</taxon>
        <taxon>Bacillota</taxon>
        <taxon>Bacilli</taxon>
        <taxon>Lactobacillales</taxon>
        <taxon>Lactobacillaceae</taxon>
        <taxon>Lactiplantibacillus</taxon>
    </lineage>
</organism>
<proteinExistence type="predicted"/>
<accession>A0A0R2N8N2</accession>
<reference evidence="1 2" key="1">
    <citation type="journal article" date="2015" name="Genome Announc.">
        <title>Expanding the biotechnology potential of lactobacilli through comparative genomics of 213 strains and associated genera.</title>
        <authorList>
            <person name="Sun Z."/>
            <person name="Harris H.M."/>
            <person name="McCann A."/>
            <person name="Guo C."/>
            <person name="Argimon S."/>
            <person name="Zhang W."/>
            <person name="Yang X."/>
            <person name="Jeffery I.B."/>
            <person name="Cooney J.C."/>
            <person name="Kagawa T.F."/>
            <person name="Liu W."/>
            <person name="Song Y."/>
            <person name="Salvetti E."/>
            <person name="Wrobel A."/>
            <person name="Rasinkangas P."/>
            <person name="Parkhill J."/>
            <person name="Rea M.C."/>
            <person name="O'Sullivan O."/>
            <person name="Ritari J."/>
            <person name="Douillard F.P."/>
            <person name="Paul Ross R."/>
            <person name="Yang R."/>
            <person name="Briner A.E."/>
            <person name="Felis G.E."/>
            <person name="de Vos W.M."/>
            <person name="Barrangou R."/>
            <person name="Klaenhammer T.R."/>
            <person name="Caufield P.W."/>
            <person name="Cui Y."/>
            <person name="Zhang H."/>
            <person name="O'Toole P.W."/>
        </authorList>
    </citation>
    <scope>NUCLEOTIDE SEQUENCE [LARGE SCALE GENOMIC DNA]</scope>
    <source>
        <strain evidence="1 2">DSM 21115</strain>
    </source>
</reference>
<evidence type="ECO:0008006" key="3">
    <source>
        <dbReference type="Google" id="ProtNLM"/>
    </source>
</evidence>
<sequence length="126" mass="13967">MFISYPACFYYSRAEEVPFFVTFPDFPNSATQGNDITDALVMASDWLGLRVADDLVENRNIPAPSAINELSLVKNDPNSEVGEFDPKRSFISMVLVNLDEYLNEATLTDGITLPKPANEDQQDGLA</sequence>
<gene>
    <name evidence="1" type="ORF">DY78_GL002258</name>
</gene>
<dbReference type="InterPro" id="IPR035069">
    <property type="entry name" value="TTHA1013/TTHA0281-like"/>
</dbReference>
<dbReference type="RefSeq" id="WP_024626282.1">
    <property type="nucleotide sequence ID" value="NZ_AYGX02000178.1"/>
</dbReference>
<dbReference type="Gene3D" id="3.30.160.250">
    <property type="match status" value="1"/>
</dbReference>